<proteinExistence type="predicted"/>
<comment type="caution">
    <text evidence="2">The sequence shown here is derived from an EMBL/GenBank/DDBJ whole genome shotgun (WGS) entry which is preliminary data.</text>
</comment>
<feature type="chain" id="PRO_5017448721" description="Apple domain-containing protein" evidence="1">
    <location>
        <begin position="28"/>
        <end position="112"/>
    </location>
</feature>
<evidence type="ECO:0000256" key="1">
    <source>
        <dbReference type="SAM" id="SignalP"/>
    </source>
</evidence>
<keyword evidence="3" id="KW-1185">Reference proteome</keyword>
<protein>
    <recommendedName>
        <fullName evidence="4">Apple domain-containing protein</fullName>
    </recommendedName>
</protein>
<keyword evidence="1" id="KW-0732">Signal</keyword>
<evidence type="ECO:0000313" key="2">
    <source>
        <dbReference type="EMBL" id="GBG81010.1"/>
    </source>
</evidence>
<accession>A0A388LFB2</accession>
<evidence type="ECO:0008006" key="4">
    <source>
        <dbReference type="Google" id="ProtNLM"/>
    </source>
</evidence>
<feature type="signal peptide" evidence="1">
    <location>
        <begin position="1"/>
        <end position="27"/>
    </location>
</feature>
<dbReference type="EMBL" id="BFEA01000363">
    <property type="protein sequence ID" value="GBG81010.1"/>
    <property type="molecule type" value="Genomic_DNA"/>
</dbReference>
<dbReference type="Gramene" id="GBG81010">
    <property type="protein sequence ID" value="GBG81010"/>
    <property type="gene ID" value="CBR_g31566"/>
</dbReference>
<gene>
    <name evidence="2" type="ORF">CBR_g31566</name>
</gene>
<evidence type="ECO:0000313" key="3">
    <source>
        <dbReference type="Proteomes" id="UP000265515"/>
    </source>
</evidence>
<dbReference type="AlphaFoldDB" id="A0A388LFB2"/>
<name>A0A388LFB2_CHABU</name>
<dbReference type="Proteomes" id="UP000265515">
    <property type="component" value="Unassembled WGS sequence"/>
</dbReference>
<organism evidence="2 3">
    <name type="scientific">Chara braunii</name>
    <name type="common">Braun's stonewort</name>
    <dbReference type="NCBI Taxonomy" id="69332"/>
    <lineage>
        <taxon>Eukaryota</taxon>
        <taxon>Viridiplantae</taxon>
        <taxon>Streptophyta</taxon>
        <taxon>Charophyceae</taxon>
        <taxon>Charales</taxon>
        <taxon>Characeae</taxon>
        <taxon>Chara</taxon>
    </lineage>
</organism>
<sequence length="112" mass="12664">MLKPSTVLAAIVALGLVLIASPVQVSGQRRYLCWYNRDQNAYTFKKIDCKKQPTAATLEGCQEVCTSHGSKCAGIVFAVYNWPAGKHCCFLKSYMDFYGRQFQMDRHTCKKE</sequence>
<reference evidence="2 3" key="1">
    <citation type="journal article" date="2018" name="Cell">
        <title>The Chara Genome: Secondary Complexity and Implications for Plant Terrestrialization.</title>
        <authorList>
            <person name="Nishiyama T."/>
            <person name="Sakayama H."/>
            <person name="Vries J.D."/>
            <person name="Buschmann H."/>
            <person name="Saint-Marcoux D."/>
            <person name="Ullrich K.K."/>
            <person name="Haas F.B."/>
            <person name="Vanderstraeten L."/>
            <person name="Becker D."/>
            <person name="Lang D."/>
            <person name="Vosolsobe S."/>
            <person name="Rombauts S."/>
            <person name="Wilhelmsson P.K.I."/>
            <person name="Janitza P."/>
            <person name="Kern R."/>
            <person name="Heyl A."/>
            <person name="Rumpler F."/>
            <person name="Villalobos L.I.A.C."/>
            <person name="Clay J.M."/>
            <person name="Skokan R."/>
            <person name="Toyoda A."/>
            <person name="Suzuki Y."/>
            <person name="Kagoshima H."/>
            <person name="Schijlen E."/>
            <person name="Tajeshwar N."/>
            <person name="Catarino B."/>
            <person name="Hetherington A.J."/>
            <person name="Saltykova A."/>
            <person name="Bonnot C."/>
            <person name="Breuninger H."/>
            <person name="Symeonidi A."/>
            <person name="Radhakrishnan G.V."/>
            <person name="Van Nieuwerburgh F."/>
            <person name="Deforce D."/>
            <person name="Chang C."/>
            <person name="Karol K.G."/>
            <person name="Hedrich R."/>
            <person name="Ulvskov P."/>
            <person name="Glockner G."/>
            <person name="Delwiche C.F."/>
            <person name="Petrasek J."/>
            <person name="Van de Peer Y."/>
            <person name="Friml J."/>
            <person name="Beilby M."/>
            <person name="Dolan L."/>
            <person name="Kohara Y."/>
            <person name="Sugano S."/>
            <person name="Fujiyama A."/>
            <person name="Delaux P.-M."/>
            <person name="Quint M."/>
            <person name="TheiBen G."/>
            <person name="Hagemann M."/>
            <person name="Harholt J."/>
            <person name="Dunand C."/>
            <person name="Zachgo S."/>
            <person name="Langdale J."/>
            <person name="Maumus F."/>
            <person name="Straeten D.V.D."/>
            <person name="Gould S.B."/>
            <person name="Rensing S.A."/>
        </authorList>
    </citation>
    <scope>NUCLEOTIDE SEQUENCE [LARGE SCALE GENOMIC DNA]</scope>
    <source>
        <strain evidence="2 3">S276</strain>
    </source>
</reference>